<gene>
    <name evidence="2" type="ORF">NN4_70410</name>
</gene>
<sequence length="125" mass="13619">MAEVDGPLDALVDTYCLGWSDPDPVRRREFLSAALAADATYTDPTVHAVGVEELAAHIDAVFAQQPGMRVLRVSRIDAHHDMARFGWRLVQADGTALPDGVDFVEVSAEGRIRRIVGFFGGLRSI</sequence>
<dbReference type="InterPro" id="IPR037401">
    <property type="entry name" value="SnoaL-like"/>
</dbReference>
<evidence type="ECO:0000259" key="1">
    <source>
        <dbReference type="Pfam" id="PF12680"/>
    </source>
</evidence>
<dbReference type="OrthoDB" id="9808719at2"/>
<reference evidence="2 3" key="1">
    <citation type="submission" date="2019-07" db="EMBL/GenBank/DDBJ databases">
        <title>Whole genome shotgun sequence of Nocardia ninae NBRC 108245.</title>
        <authorList>
            <person name="Hosoyama A."/>
            <person name="Uohara A."/>
            <person name="Ohji S."/>
            <person name="Ichikawa N."/>
        </authorList>
    </citation>
    <scope>NUCLEOTIDE SEQUENCE [LARGE SCALE GENOMIC DNA]</scope>
    <source>
        <strain evidence="2 3">NBRC 108245</strain>
    </source>
</reference>
<dbReference type="Gene3D" id="3.10.450.50">
    <property type="match status" value="1"/>
</dbReference>
<dbReference type="AlphaFoldDB" id="A0A511MPJ3"/>
<protein>
    <submittedName>
        <fullName evidence="2">Isomerase</fullName>
    </submittedName>
</protein>
<comment type="caution">
    <text evidence="2">The sequence shown here is derived from an EMBL/GenBank/DDBJ whole genome shotgun (WGS) entry which is preliminary data.</text>
</comment>
<name>A0A511MPJ3_9NOCA</name>
<organism evidence="2 3">
    <name type="scientific">Nocardia ninae NBRC 108245</name>
    <dbReference type="NCBI Taxonomy" id="1210091"/>
    <lineage>
        <taxon>Bacteria</taxon>
        <taxon>Bacillati</taxon>
        <taxon>Actinomycetota</taxon>
        <taxon>Actinomycetes</taxon>
        <taxon>Mycobacteriales</taxon>
        <taxon>Nocardiaceae</taxon>
        <taxon>Nocardia</taxon>
    </lineage>
</organism>
<dbReference type="Proteomes" id="UP000321424">
    <property type="component" value="Unassembled WGS sequence"/>
</dbReference>
<dbReference type="Pfam" id="PF12680">
    <property type="entry name" value="SnoaL_2"/>
    <property type="match status" value="1"/>
</dbReference>
<dbReference type="RefSeq" id="WP_147140161.1">
    <property type="nucleotide sequence ID" value="NZ_BJXA01000071.1"/>
</dbReference>
<evidence type="ECO:0000313" key="2">
    <source>
        <dbReference type="EMBL" id="GEM42522.1"/>
    </source>
</evidence>
<keyword evidence="3" id="KW-1185">Reference proteome</keyword>
<dbReference type="GO" id="GO:0016853">
    <property type="term" value="F:isomerase activity"/>
    <property type="evidence" value="ECO:0007669"/>
    <property type="project" value="UniProtKB-KW"/>
</dbReference>
<dbReference type="InterPro" id="IPR032710">
    <property type="entry name" value="NTF2-like_dom_sf"/>
</dbReference>
<proteinExistence type="predicted"/>
<feature type="domain" description="SnoaL-like" evidence="1">
    <location>
        <begin position="29"/>
        <end position="114"/>
    </location>
</feature>
<dbReference type="SUPFAM" id="SSF54427">
    <property type="entry name" value="NTF2-like"/>
    <property type="match status" value="1"/>
</dbReference>
<keyword evidence="2" id="KW-0413">Isomerase</keyword>
<accession>A0A511MPJ3</accession>
<evidence type="ECO:0000313" key="3">
    <source>
        <dbReference type="Proteomes" id="UP000321424"/>
    </source>
</evidence>
<dbReference type="EMBL" id="BJXA01000071">
    <property type="protein sequence ID" value="GEM42522.1"/>
    <property type="molecule type" value="Genomic_DNA"/>
</dbReference>